<dbReference type="OrthoDB" id="5379188at2"/>
<evidence type="ECO:0000313" key="3">
    <source>
        <dbReference type="EMBL" id="RAZ92861.1"/>
    </source>
</evidence>
<name>A0A330HW48_9HYPH</name>
<evidence type="ECO:0000313" key="4">
    <source>
        <dbReference type="Proteomes" id="UP000251558"/>
    </source>
</evidence>
<comment type="caution">
    <text evidence="3">The sequence shown here is derived from an EMBL/GenBank/DDBJ whole genome shotgun (WGS) entry which is preliminary data.</text>
</comment>
<accession>A0A330HW48</accession>
<gene>
    <name evidence="3" type="ORF">DPM33_03075</name>
</gene>
<feature type="domain" description="HNH nuclease" evidence="1">
    <location>
        <begin position="56"/>
        <end position="105"/>
    </location>
</feature>
<protein>
    <submittedName>
        <fullName evidence="3">Uncharacterized protein</fullName>
    </submittedName>
</protein>
<dbReference type="NCBIfam" id="NF033611">
    <property type="entry name" value="SAVED"/>
    <property type="match status" value="1"/>
</dbReference>
<keyword evidence="4" id="KW-1185">Reference proteome</keyword>
<proteinExistence type="predicted"/>
<dbReference type="InterPro" id="IPR003615">
    <property type="entry name" value="HNH_nuc"/>
</dbReference>
<dbReference type="Pfam" id="PF18145">
    <property type="entry name" value="SAVED"/>
    <property type="match status" value="1"/>
</dbReference>
<dbReference type="EMBL" id="QMBP01000001">
    <property type="protein sequence ID" value="RAZ92861.1"/>
    <property type="molecule type" value="Genomic_DNA"/>
</dbReference>
<reference evidence="3 4" key="1">
    <citation type="submission" date="2018-07" db="EMBL/GenBank/DDBJ databases">
        <title>Diversity of Mesorhizobium strains in Brazil.</title>
        <authorList>
            <person name="Helene L.C.F."/>
            <person name="Dall'Agnol R."/>
            <person name="Delamuta J.R.M."/>
            <person name="Hungria M."/>
        </authorList>
    </citation>
    <scope>NUCLEOTIDE SEQUENCE [LARGE SCALE GENOMIC DNA]</scope>
    <source>
        <strain evidence="3 4">AC99b</strain>
    </source>
</reference>
<feature type="domain" description="SMODS-associated and fused to various effectors" evidence="2">
    <location>
        <begin position="214"/>
        <end position="392"/>
    </location>
</feature>
<dbReference type="AlphaFoldDB" id="A0A330HW48"/>
<dbReference type="RefSeq" id="WP_112095424.1">
    <property type="nucleotide sequence ID" value="NZ_QMBP01000001.1"/>
</dbReference>
<evidence type="ECO:0000259" key="2">
    <source>
        <dbReference type="Pfam" id="PF18145"/>
    </source>
</evidence>
<dbReference type="Pfam" id="PF13391">
    <property type="entry name" value="HNH_2"/>
    <property type="match status" value="1"/>
</dbReference>
<dbReference type="Proteomes" id="UP000251558">
    <property type="component" value="Unassembled WGS sequence"/>
</dbReference>
<organism evidence="3 4">
    <name type="scientific">Mesorhizobium hawassense</name>
    <dbReference type="NCBI Taxonomy" id="1209954"/>
    <lineage>
        <taxon>Bacteria</taxon>
        <taxon>Pseudomonadati</taxon>
        <taxon>Pseudomonadota</taxon>
        <taxon>Alphaproteobacteria</taxon>
        <taxon>Hyphomicrobiales</taxon>
        <taxon>Phyllobacteriaceae</taxon>
        <taxon>Mesorhizobium</taxon>
    </lineage>
</organism>
<sequence>MILRKRAIAVEGDDTLPVVTARGIPELTRSTLAALSAGRCEFRGCNKFLFEHSLTKDPGNFSEAAHVVAFRAAGPRGDVADRPAEINNIENLMLLCAECHHNIDTHPEAFPREELLAHKREHEDRIRMLADLGPELRTNVLTLKSRIGERVVEIGKDEVVAALRPRYPASSQFHVVDLTDLGDEMDPDFYQFAARKLRERVRAVYVDGGPMNEVKHLSVFGLAPIPLLVVLGNALSNTVQTDLFQSHRDKADRWTWHAGEDSTKYAVDLVREGSVEDNVAVILSLSGAISEPALPLLVDETFWLYRLTLHGVAPNPGFLRTRGDLAAFRLAYRQLLADLVRRHPTHKVIHVFPAVAAPVAISLGFDLLPKAHPALAIYDFDKRVGGFAERIRVNHYE</sequence>
<evidence type="ECO:0000259" key="1">
    <source>
        <dbReference type="Pfam" id="PF13391"/>
    </source>
</evidence>
<dbReference type="InterPro" id="IPR040836">
    <property type="entry name" value="SAVED"/>
</dbReference>